<keyword evidence="2" id="KW-0812">Transmembrane</keyword>
<feature type="transmembrane region" description="Helical" evidence="2">
    <location>
        <begin position="206"/>
        <end position="230"/>
    </location>
</feature>
<protein>
    <recommendedName>
        <fullName evidence="3">YdbS-like PH domain-containing protein</fullName>
    </recommendedName>
</protein>
<feature type="transmembrane region" description="Helical" evidence="2">
    <location>
        <begin position="168"/>
        <end position="186"/>
    </location>
</feature>
<evidence type="ECO:0000313" key="4">
    <source>
        <dbReference type="EMBL" id="EQM80715.1"/>
    </source>
</evidence>
<keyword evidence="2" id="KW-1133">Transmembrane helix</keyword>
<dbReference type="RefSeq" id="WP_021199183.1">
    <property type="nucleotide sequence ID" value="NZ_ATAO01000135.1"/>
</dbReference>
<evidence type="ECO:0000313" key="5">
    <source>
        <dbReference type="Proteomes" id="UP000016033"/>
    </source>
</evidence>
<feature type="transmembrane region" description="Helical" evidence="2">
    <location>
        <begin position="7"/>
        <end position="27"/>
    </location>
</feature>
<dbReference type="AlphaFoldDB" id="T5KSI7"/>
<feature type="region of interest" description="Disordered" evidence="1">
    <location>
        <begin position="471"/>
        <end position="500"/>
    </location>
</feature>
<accession>T5KSI7</accession>
<dbReference type="InterPro" id="IPR005182">
    <property type="entry name" value="YdbS-like_PH"/>
</dbReference>
<dbReference type="PANTHER" id="PTHR34473:SF2">
    <property type="entry name" value="UPF0699 TRANSMEMBRANE PROTEIN YDBT"/>
    <property type="match status" value="1"/>
</dbReference>
<reference evidence="4 5" key="1">
    <citation type="journal article" date="2013" name="Genome Announc.">
        <title>Whole-genome sequences of five oyster-associated bacteria show potential for crude oil hydrocarbon degradation.</title>
        <authorList>
            <person name="Chauhan A."/>
            <person name="Green S."/>
            <person name="Pathak A."/>
            <person name="Thomas J."/>
            <person name="Venkatramanan R."/>
        </authorList>
    </citation>
    <scope>NUCLEOTIDE SEQUENCE [LARGE SCALE GENOMIC DNA]</scope>
    <source>
        <strain evidence="4 5">MF109</strain>
    </source>
</reference>
<feature type="compositionally biased region" description="Low complexity" evidence="1">
    <location>
        <begin position="475"/>
        <end position="484"/>
    </location>
</feature>
<dbReference type="EMBL" id="ATAO01000135">
    <property type="protein sequence ID" value="EQM80715.1"/>
    <property type="molecule type" value="Genomic_DNA"/>
</dbReference>
<gene>
    <name evidence="4" type="ORF">L687_14545</name>
</gene>
<feature type="compositionally biased region" description="Pro residues" evidence="1">
    <location>
        <begin position="491"/>
        <end position="500"/>
    </location>
</feature>
<dbReference type="Pfam" id="PF03703">
    <property type="entry name" value="bPH_2"/>
    <property type="match status" value="1"/>
</dbReference>
<feature type="transmembrane region" description="Helical" evidence="2">
    <location>
        <begin position="351"/>
        <end position="370"/>
    </location>
</feature>
<dbReference type="PANTHER" id="PTHR34473">
    <property type="entry name" value="UPF0699 TRANSMEMBRANE PROTEIN YDBS"/>
    <property type="match status" value="1"/>
</dbReference>
<evidence type="ECO:0000259" key="3">
    <source>
        <dbReference type="Pfam" id="PF03703"/>
    </source>
</evidence>
<name>T5KSI7_MICMQ</name>
<feature type="domain" description="YdbS-like PH" evidence="3">
    <location>
        <begin position="54"/>
        <end position="132"/>
    </location>
</feature>
<keyword evidence="2" id="KW-0472">Membrane</keyword>
<sequence length="500" mass="55096">MIAIVGVRALLGGIVGTAVSLLISALVGKPVPLVVYLILLVGFVVRLVFAVAEWRSTTYQPLESELTYRSGYVSSSSLQVPWSSVRGVYVETPWLLRLFGRSELRVAHGTGQANDIHFRALTPAAIAELRTHIESSREAGARDVDFFDDTEEFTGAEIWLYAFTHSRWYVIFPLAIAAIGLLSQFLERDIIQTSLFLWERLIRLPVAMMVVALAGTCALAIATGVISRMVEMSNFRIRRTAELIETRQGLLSTRTRTIDCADITLLDLQQPVLFRLAHRSIVRVSGGSGEGDPQNFLSPHATAREATSAIQSVFPNHRQGTLIARSRLFGVIAIGAIWIGAIIIVQSLIGAAWSVVAGTALIIVIALWSVRAPSRFFLSPDGVVEIHRGILFRRRLLFRASSILHYESVVSPVGRWLPANTMKVTVADRGTREISMRAVPLRELRALVQALTQLKSVGTYRYSRIPDVTEDTTDDVTAAPPTSTEAVLTRPTPPGRRPRR</sequence>
<organism evidence="4 5">
    <name type="scientific">Microbacterium maritypicum MF109</name>
    <dbReference type="NCBI Taxonomy" id="1333857"/>
    <lineage>
        <taxon>Bacteria</taxon>
        <taxon>Bacillati</taxon>
        <taxon>Actinomycetota</taxon>
        <taxon>Actinomycetes</taxon>
        <taxon>Micrococcales</taxon>
        <taxon>Microbacteriaceae</taxon>
        <taxon>Microbacterium</taxon>
    </lineage>
</organism>
<proteinExistence type="predicted"/>
<evidence type="ECO:0000256" key="2">
    <source>
        <dbReference type="SAM" id="Phobius"/>
    </source>
</evidence>
<evidence type="ECO:0000256" key="1">
    <source>
        <dbReference type="SAM" id="MobiDB-lite"/>
    </source>
</evidence>
<comment type="caution">
    <text evidence="4">The sequence shown here is derived from an EMBL/GenBank/DDBJ whole genome shotgun (WGS) entry which is preliminary data.</text>
</comment>
<feature type="transmembrane region" description="Helical" evidence="2">
    <location>
        <begin position="328"/>
        <end position="345"/>
    </location>
</feature>
<dbReference type="PATRIC" id="fig|1333857.3.peg.1213"/>
<dbReference type="Proteomes" id="UP000016033">
    <property type="component" value="Unassembled WGS sequence"/>
</dbReference>
<feature type="transmembrane region" description="Helical" evidence="2">
    <location>
        <begin position="33"/>
        <end position="52"/>
    </location>
</feature>